<protein>
    <submittedName>
        <fullName evidence="2">Cupin</fullName>
    </submittedName>
</protein>
<dbReference type="KEGG" id="wma:WM2015_151"/>
<dbReference type="AlphaFoldDB" id="A0A0K0XSA5"/>
<keyword evidence="3" id="KW-1185">Reference proteome</keyword>
<dbReference type="CDD" id="cd20303">
    <property type="entry name" value="cupin_ChrR_1"/>
    <property type="match status" value="2"/>
</dbReference>
<dbReference type="EMBL" id="CP012154">
    <property type="protein sequence ID" value="AKS40540.1"/>
    <property type="molecule type" value="Genomic_DNA"/>
</dbReference>
<feature type="domain" description="ChrR-like cupin" evidence="1">
    <location>
        <begin position="127"/>
        <end position="227"/>
    </location>
</feature>
<evidence type="ECO:0000313" key="2">
    <source>
        <dbReference type="EMBL" id="AKS40540.1"/>
    </source>
</evidence>
<gene>
    <name evidence="2" type="ORF">WM2015_151</name>
</gene>
<dbReference type="RefSeq" id="WP_245609787.1">
    <property type="nucleotide sequence ID" value="NZ_CP012154.1"/>
</dbReference>
<evidence type="ECO:0000313" key="3">
    <source>
        <dbReference type="Proteomes" id="UP000066624"/>
    </source>
</evidence>
<reference evidence="2 3" key="1">
    <citation type="submission" date="2015-07" db="EMBL/GenBank/DDBJ databases">
        <authorList>
            <person name="Noorani M."/>
        </authorList>
    </citation>
    <scope>NUCLEOTIDE SEQUENCE [LARGE SCALE GENOMIC DNA]</scope>
    <source>
        <strain evidence="2 3">KCTC 42284</strain>
    </source>
</reference>
<dbReference type="InterPro" id="IPR025979">
    <property type="entry name" value="ChrR-like_cupin_dom"/>
</dbReference>
<sequence>MSMPATPEETLVRADFRQRAVVRPGDDDWLPSPSAGVERMMLDRIGGEVARATSLVRYAPNSEFPEHIHGGGEEILVLEGIFSDEHGDYPAGSYVRNPIGSAHTPKIGSDGCLILVKLHQFDPLDAERKVIDTGSEPWLPGLVPGLSVMPLHEFGTERVALVRWAPNTRFNRHRHWGGEEIFVIEGTFHDEHGHYPAGSWLRSPHLSEHTPYTEDDGALIWVKTGHLPEASA</sequence>
<dbReference type="Pfam" id="PF12973">
    <property type="entry name" value="Cupin_7"/>
    <property type="match status" value="2"/>
</dbReference>
<feature type="domain" description="ChrR-like cupin" evidence="1">
    <location>
        <begin position="18"/>
        <end position="121"/>
    </location>
</feature>
<dbReference type="InterPro" id="IPR011051">
    <property type="entry name" value="RmlC_Cupin_sf"/>
</dbReference>
<evidence type="ECO:0000259" key="1">
    <source>
        <dbReference type="Pfam" id="PF12973"/>
    </source>
</evidence>
<dbReference type="SUPFAM" id="SSF51182">
    <property type="entry name" value="RmlC-like cupins"/>
    <property type="match status" value="2"/>
</dbReference>
<organism evidence="2 3">
    <name type="scientific">Wenzhouxiangella marina</name>
    <dbReference type="NCBI Taxonomy" id="1579979"/>
    <lineage>
        <taxon>Bacteria</taxon>
        <taxon>Pseudomonadati</taxon>
        <taxon>Pseudomonadota</taxon>
        <taxon>Gammaproteobacteria</taxon>
        <taxon>Chromatiales</taxon>
        <taxon>Wenzhouxiangellaceae</taxon>
        <taxon>Wenzhouxiangella</taxon>
    </lineage>
</organism>
<proteinExistence type="predicted"/>
<dbReference type="STRING" id="1579979.WM2015_151"/>
<name>A0A0K0XSA5_9GAMM</name>
<dbReference type="Proteomes" id="UP000066624">
    <property type="component" value="Chromosome"/>
</dbReference>
<dbReference type="Gene3D" id="2.60.120.10">
    <property type="entry name" value="Jelly Rolls"/>
    <property type="match status" value="1"/>
</dbReference>
<accession>A0A0K0XSA5</accession>
<dbReference type="PATRIC" id="fig|1579979.3.peg.156"/>
<dbReference type="InterPro" id="IPR014710">
    <property type="entry name" value="RmlC-like_jellyroll"/>
</dbReference>